<evidence type="ECO:0000313" key="2">
    <source>
        <dbReference type="Proteomes" id="UP000252310"/>
    </source>
</evidence>
<dbReference type="Proteomes" id="UP000252310">
    <property type="component" value="Segment"/>
</dbReference>
<dbReference type="EMBL" id="MH370379">
    <property type="protein sequence ID" value="AXC41847.1"/>
    <property type="molecule type" value="Genomic_DNA"/>
</dbReference>
<dbReference type="RefSeq" id="YP_009805656.1">
    <property type="nucleotide sequence ID" value="NC_048010.1"/>
</dbReference>
<keyword evidence="2" id="KW-1185">Reference proteome</keyword>
<dbReference type="GeneID" id="54996321"/>
<protein>
    <submittedName>
        <fullName evidence="1">Uncharacterized protein</fullName>
    </submittedName>
</protein>
<organism evidence="1 2">
    <name type="scientific">Salmonella phage S132</name>
    <dbReference type="NCBI Taxonomy" id="2231355"/>
    <lineage>
        <taxon>Viruses</taxon>
        <taxon>Duplodnaviria</taxon>
        <taxon>Heunggongvirae</taxon>
        <taxon>Uroviricota</taxon>
        <taxon>Caudoviricetes</taxon>
        <taxon>Demerecviridae</taxon>
        <taxon>Markadamsvirinae</taxon>
        <taxon>Epseptimavirus</taxon>
        <taxon>Epseptimavirus S132</taxon>
    </lineage>
</organism>
<proteinExistence type="predicted"/>
<evidence type="ECO:0000313" key="1">
    <source>
        <dbReference type="EMBL" id="AXC41847.1"/>
    </source>
</evidence>
<dbReference type="KEGG" id="vg:54996321"/>
<name>A0A2Z5HQD0_9CAUD</name>
<sequence>MMNLGTTCIFDHREMCCPHILYVVHFAERLTLDEAREKMGGITGYDFREGEYFSIALDYIDNTRLYHLVQLGEETDEVKMAKDTLRRYRPQILERTLRGERSDPLFLKCYDADVNEYLGQQRFYTEIKEFVREKYDALLVDSRARRAAKNAEKSAKAALESQTKLNEIVK</sequence>
<reference evidence="2" key="1">
    <citation type="submission" date="2018-05" db="EMBL/GenBank/DDBJ databases">
        <title>Host range determinants of Salmonella infecting bacteriophages.</title>
        <authorList>
            <person name="Gencay Y.E."/>
        </authorList>
    </citation>
    <scope>NUCLEOTIDE SEQUENCE [LARGE SCALE GENOMIC DNA]</scope>
</reference>
<accession>A0A2Z5HQD0</accession>